<gene>
    <name evidence="1" type="ORF">BCR38DRAFT_443412</name>
</gene>
<reference evidence="1 2" key="1">
    <citation type="submission" date="2016-07" db="EMBL/GenBank/DDBJ databases">
        <title>Pervasive Adenine N6-methylation of Active Genes in Fungi.</title>
        <authorList>
            <consortium name="DOE Joint Genome Institute"/>
            <person name="Mondo S.J."/>
            <person name="Dannebaum R.O."/>
            <person name="Kuo R.C."/>
            <person name="Labutti K."/>
            <person name="Haridas S."/>
            <person name="Kuo A."/>
            <person name="Salamov A."/>
            <person name="Ahrendt S.R."/>
            <person name="Lipzen A."/>
            <person name="Sullivan W."/>
            <person name="Andreopoulos W.B."/>
            <person name="Clum A."/>
            <person name="Lindquist E."/>
            <person name="Daum C."/>
            <person name="Ramamoorthy G.K."/>
            <person name="Gryganskyi A."/>
            <person name="Culley D."/>
            <person name="Magnuson J.K."/>
            <person name="James T.Y."/>
            <person name="O'Malley M.A."/>
            <person name="Stajich J.E."/>
            <person name="Spatafora J.W."/>
            <person name="Visel A."/>
            <person name="Grigoriev I.V."/>
        </authorList>
    </citation>
    <scope>NUCLEOTIDE SEQUENCE [LARGE SCALE GENOMIC DNA]</scope>
    <source>
        <strain evidence="1 2">CBS 129021</strain>
    </source>
</reference>
<dbReference type="RefSeq" id="XP_040712376.1">
    <property type="nucleotide sequence ID" value="XM_040860871.1"/>
</dbReference>
<dbReference type="AlphaFoldDB" id="A0A1Y2DL27"/>
<proteinExistence type="predicted"/>
<dbReference type="Proteomes" id="UP000193689">
    <property type="component" value="Unassembled WGS sequence"/>
</dbReference>
<keyword evidence="2" id="KW-1185">Reference proteome</keyword>
<organism evidence="1 2">
    <name type="scientific">Pseudomassariella vexata</name>
    <dbReference type="NCBI Taxonomy" id="1141098"/>
    <lineage>
        <taxon>Eukaryota</taxon>
        <taxon>Fungi</taxon>
        <taxon>Dikarya</taxon>
        <taxon>Ascomycota</taxon>
        <taxon>Pezizomycotina</taxon>
        <taxon>Sordariomycetes</taxon>
        <taxon>Xylariomycetidae</taxon>
        <taxon>Amphisphaeriales</taxon>
        <taxon>Pseudomassariaceae</taxon>
        <taxon>Pseudomassariella</taxon>
    </lineage>
</organism>
<dbReference type="EMBL" id="MCFJ01000012">
    <property type="protein sequence ID" value="ORY59942.1"/>
    <property type="molecule type" value="Genomic_DNA"/>
</dbReference>
<dbReference type="OrthoDB" id="10675502at2759"/>
<dbReference type="GeneID" id="63777083"/>
<sequence>MTRTMHWDNRNMLQIMELSKLDAEYQHITNEGVAKEFIRKIGRIADLWAQGCPSWTWPQIEHYDQFIAIKNGLNRAASVRRGGVKVANVKENAIVVATMETRVLLKLYYKCCGI</sequence>
<name>A0A1Y2DL27_9PEZI</name>
<accession>A0A1Y2DL27</accession>
<protein>
    <submittedName>
        <fullName evidence="1">Uncharacterized protein</fullName>
    </submittedName>
</protein>
<evidence type="ECO:0000313" key="1">
    <source>
        <dbReference type="EMBL" id="ORY59942.1"/>
    </source>
</evidence>
<evidence type="ECO:0000313" key="2">
    <source>
        <dbReference type="Proteomes" id="UP000193689"/>
    </source>
</evidence>
<comment type="caution">
    <text evidence="1">The sequence shown here is derived from an EMBL/GenBank/DDBJ whole genome shotgun (WGS) entry which is preliminary data.</text>
</comment>
<dbReference type="InParanoid" id="A0A1Y2DL27"/>